<organism evidence="2">
    <name type="scientific">Cyprideis torosa</name>
    <dbReference type="NCBI Taxonomy" id="163714"/>
    <lineage>
        <taxon>Eukaryota</taxon>
        <taxon>Metazoa</taxon>
        <taxon>Ecdysozoa</taxon>
        <taxon>Arthropoda</taxon>
        <taxon>Crustacea</taxon>
        <taxon>Oligostraca</taxon>
        <taxon>Ostracoda</taxon>
        <taxon>Podocopa</taxon>
        <taxon>Podocopida</taxon>
        <taxon>Cytherocopina</taxon>
        <taxon>Cytheroidea</taxon>
        <taxon>Cytherideidae</taxon>
        <taxon>Cyprideis</taxon>
    </lineage>
</organism>
<proteinExistence type="predicted"/>
<feature type="region of interest" description="Disordered" evidence="1">
    <location>
        <begin position="34"/>
        <end position="69"/>
    </location>
</feature>
<evidence type="ECO:0000256" key="1">
    <source>
        <dbReference type="SAM" id="MobiDB-lite"/>
    </source>
</evidence>
<gene>
    <name evidence="2" type="ORF">CTOB1V02_LOCUS15474</name>
</gene>
<dbReference type="AlphaFoldDB" id="A0A7R8WUU8"/>
<feature type="non-terminal residue" evidence="2">
    <location>
        <position position="69"/>
    </location>
</feature>
<reference evidence="2" key="1">
    <citation type="submission" date="2020-11" db="EMBL/GenBank/DDBJ databases">
        <authorList>
            <person name="Tran Van P."/>
        </authorList>
    </citation>
    <scope>NUCLEOTIDE SEQUENCE</scope>
</reference>
<feature type="compositionally biased region" description="Polar residues" evidence="1">
    <location>
        <begin position="54"/>
        <end position="69"/>
    </location>
</feature>
<sequence length="69" mass="7527">MNSEVEKEASGFEMLREDDGYALAKFDGIEVLTDHKESTESGETAPLTDIVSGSMDNRNKTSVASDQIE</sequence>
<dbReference type="EMBL" id="OB690464">
    <property type="protein sequence ID" value="CAD7237659.1"/>
    <property type="molecule type" value="Genomic_DNA"/>
</dbReference>
<evidence type="ECO:0000313" key="2">
    <source>
        <dbReference type="EMBL" id="CAD7237659.1"/>
    </source>
</evidence>
<accession>A0A7R8WUU8</accession>
<name>A0A7R8WUU8_9CRUS</name>
<protein>
    <submittedName>
        <fullName evidence="2">Uncharacterized protein</fullName>
    </submittedName>
</protein>